<dbReference type="SUPFAM" id="SSF47323">
    <property type="entry name" value="Anticodon-binding domain of a subclass of class I aminoacyl-tRNA synthetases"/>
    <property type="match status" value="1"/>
</dbReference>
<dbReference type="CDD" id="cd00814">
    <property type="entry name" value="MetRS_core"/>
    <property type="match status" value="1"/>
</dbReference>
<evidence type="ECO:0000256" key="11">
    <source>
        <dbReference type="ARBA" id="ARBA00030904"/>
    </source>
</evidence>
<name>A0ABQ7R6E6_PLUXY</name>
<evidence type="ECO:0000259" key="15">
    <source>
        <dbReference type="PROSITE" id="PS51185"/>
    </source>
</evidence>
<evidence type="ECO:0000256" key="7">
    <source>
        <dbReference type="ARBA" id="ARBA00022840"/>
    </source>
</evidence>
<evidence type="ECO:0000313" key="17">
    <source>
        <dbReference type="Proteomes" id="UP000823941"/>
    </source>
</evidence>
<dbReference type="InterPro" id="IPR014729">
    <property type="entry name" value="Rossmann-like_a/b/a_fold"/>
</dbReference>
<accession>A0ABQ7R6E6</accession>
<dbReference type="Gene3D" id="3.40.30.10">
    <property type="entry name" value="Glutaredoxin"/>
    <property type="match status" value="1"/>
</dbReference>
<keyword evidence="17" id="KW-1185">Reference proteome</keyword>
<comment type="catalytic activity">
    <reaction evidence="12">
        <text>tRNA(Met) + L-methionine + ATP = L-methionyl-tRNA(Met) + AMP + diphosphate</text>
        <dbReference type="Rhea" id="RHEA:13481"/>
        <dbReference type="Rhea" id="RHEA-COMP:9667"/>
        <dbReference type="Rhea" id="RHEA-COMP:9698"/>
        <dbReference type="ChEBI" id="CHEBI:30616"/>
        <dbReference type="ChEBI" id="CHEBI:33019"/>
        <dbReference type="ChEBI" id="CHEBI:57844"/>
        <dbReference type="ChEBI" id="CHEBI:78442"/>
        <dbReference type="ChEBI" id="CHEBI:78530"/>
        <dbReference type="ChEBI" id="CHEBI:456215"/>
        <dbReference type="EC" id="6.1.1.10"/>
    </reaction>
</comment>
<evidence type="ECO:0000256" key="12">
    <source>
        <dbReference type="ARBA" id="ARBA00047364"/>
    </source>
</evidence>
<dbReference type="Gene3D" id="3.40.50.620">
    <property type="entry name" value="HUPs"/>
    <property type="match status" value="1"/>
</dbReference>
<feature type="domain" description="WHEP-TRS" evidence="15">
    <location>
        <begin position="846"/>
        <end position="902"/>
    </location>
</feature>
<dbReference type="Pfam" id="PF19303">
    <property type="entry name" value="Anticodon_3"/>
    <property type="match status" value="1"/>
</dbReference>
<dbReference type="PROSITE" id="PS51185">
    <property type="entry name" value="WHEP_TRS_2"/>
    <property type="match status" value="4"/>
</dbReference>
<dbReference type="Pfam" id="PF09334">
    <property type="entry name" value="tRNA-synt_1g"/>
    <property type="match status" value="1"/>
</dbReference>
<proteinExistence type="inferred from homology"/>
<dbReference type="PANTHER" id="PTHR45765">
    <property type="entry name" value="METHIONINE--TRNA LIGASE"/>
    <property type="match status" value="1"/>
</dbReference>
<evidence type="ECO:0000256" key="1">
    <source>
        <dbReference type="ARBA" id="ARBA00004496"/>
    </source>
</evidence>
<dbReference type="Gene3D" id="1.20.1050.10">
    <property type="match status" value="1"/>
</dbReference>
<dbReference type="EMBL" id="JAHIBW010000002">
    <property type="protein sequence ID" value="KAG7312858.1"/>
    <property type="molecule type" value="Genomic_DNA"/>
</dbReference>
<dbReference type="PROSITE" id="PS50405">
    <property type="entry name" value="GST_CTER"/>
    <property type="match status" value="1"/>
</dbReference>
<gene>
    <name evidence="16" type="ORF">JYU34_001239</name>
</gene>
<comment type="subcellular location">
    <subcellularLocation>
        <location evidence="1">Cytoplasm</location>
    </subcellularLocation>
</comment>
<comment type="caution">
    <text evidence="16">The sequence shown here is derived from an EMBL/GenBank/DDBJ whole genome shotgun (WGS) entry which is preliminary data.</text>
</comment>
<organism evidence="16 17">
    <name type="scientific">Plutella xylostella</name>
    <name type="common">Diamondback moth</name>
    <name type="synonym">Plutella maculipennis</name>
    <dbReference type="NCBI Taxonomy" id="51655"/>
    <lineage>
        <taxon>Eukaryota</taxon>
        <taxon>Metazoa</taxon>
        <taxon>Ecdysozoa</taxon>
        <taxon>Arthropoda</taxon>
        <taxon>Hexapoda</taxon>
        <taxon>Insecta</taxon>
        <taxon>Pterygota</taxon>
        <taxon>Neoptera</taxon>
        <taxon>Endopterygota</taxon>
        <taxon>Lepidoptera</taxon>
        <taxon>Glossata</taxon>
        <taxon>Ditrysia</taxon>
        <taxon>Yponomeutoidea</taxon>
        <taxon>Plutellidae</taxon>
        <taxon>Plutella</taxon>
    </lineage>
</organism>
<dbReference type="Gene3D" id="1.10.730.10">
    <property type="entry name" value="Isoleucyl-tRNA Synthetase, Domain 1"/>
    <property type="match status" value="1"/>
</dbReference>
<dbReference type="InterPro" id="IPR000738">
    <property type="entry name" value="WHEP-TRS_dom"/>
</dbReference>
<dbReference type="InterPro" id="IPR041598">
    <property type="entry name" value="MARS_N"/>
</dbReference>
<dbReference type="InterPro" id="IPR015413">
    <property type="entry name" value="Methionyl/Leucyl_tRNA_Synth"/>
</dbReference>
<dbReference type="InterPro" id="IPR001412">
    <property type="entry name" value="aa-tRNA-synth_I_CS"/>
</dbReference>
<keyword evidence="10 13" id="KW-0030">Aminoacyl-tRNA synthetase</keyword>
<comment type="similarity">
    <text evidence="2 13">Belongs to the class-I aminoacyl-tRNA synthetase family.</text>
</comment>
<reference evidence="16 17" key="1">
    <citation type="submission" date="2021-06" db="EMBL/GenBank/DDBJ databases">
        <title>A haploid diamondback moth (Plutella xylostella L.) genome assembly resolves 31 chromosomes and identifies a diamide resistance mutation.</title>
        <authorList>
            <person name="Ward C.M."/>
            <person name="Perry K.D."/>
            <person name="Baker G."/>
            <person name="Powis K."/>
            <person name="Heckel D.G."/>
            <person name="Baxter S.W."/>
        </authorList>
    </citation>
    <scope>NUCLEOTIDE SEQUENCE [LARGE SCALE GENOMIC DNA]</scope>
    <source>
        <strain evidence="16 17">LV</strain>
        <tissue evidence="16">Single pupa</tissue>
    </source>
</reference>
<dbReference type="SUPFAM" id="SSF52374">
    <property type="entry name" value="Nucleotidylyl transferase"/>
    <property type="match status" value="1"/>
</dbReference>
<dbReference type="Gene3D" id="1.10.287.10">
    <property type="entry name" value="S15/NS1, RNA-binding"/>
    <property type="match status" value="4"/>
</dbReference>
<evidence type="ECO:0000256" key="13">
    <source>
        <dbReference type="RuleBase" id="RU363039"/>
    </source>
</evidence>
<evidence type="ECO:0000256" key="2">
    <source>
        <dbReference type="ARBA" id="ARBA00005594"/>
    </source>
</evidence>
<evidence type="ECO:0000256" key="4">
    <source>
        <dbReference type="ARBA" id="ARBA00018335"/>
    </source>
</evidence>
<evidence type="ECO:0000256" key="9">
    <source>
        <dbReference type="ARBA" id="ARBA00022917"/>
    </source>
</evidence>
<dbReference type="InterPro" id="IPR033911">
    <property type="entry name" value="MetRS_core"/>
</dbReference>
<dbReference type="InterPro" id="IPR023458">
    <property type="entry name" value="Met-tRNA_ligase_1"/>
</dbReference>
<keyword evidence="9 13" id="KW-0648">Protein biosynthesis</keyword>
<dbReference type="PANTHER" id="PTHR45765:SF1">
    <property type="entry name" value="METHIONINE--TRNA LIGASE, CYTOPLASMIC"/>
    <property type="match status" value="1"/>
</dbReference>
<evidence type="ECO:0000256" key="10">
    <source>
        <dbReference type="ARBA" id="ARBA00023146"/>
    </source>
</evidence>
<dbReference type="InterPro" id="IPR041872">
    <property type="entry name" value="Anticodon_Met"/>
</dbReference>
<sequence length="1083" mass="119711">MKIYTNENNTSTLKLLIAANLAGKKVELKNANFGEPLFAGPRSLPLLEVDEELVFFSSNAAVQYLVPVLDLSQNGQCQQMQEWEATRLLPATLSAVTGKPTPELRQLLTSLLTDVDAVLTKKKYILGDKLSAADISIWSTLYPLYHNAAHKTTYLDATKNIQKWFEDIAAAKAVQEAVKQWGGSAAGPFGAPSALGLPQVPSLVATATSPEEPLEVGPTPEEIELAEENWKHGLERLQPKLEQGKVILPIKGRKNILITSALPYVNNVPHLGNIIGCVLSADIFARYCRLCDYNTLYISGTDEYGTATETKALEEGVTPREICDKYFAIHNSVYRWFNIGFDHFGRTSTAEQTEITQKMFLKLQDNGFISKKSVDQLYCQQCSRFLADRFVEGVCHHPGCLYPDARGDQCDKCGKLINATELVNPRCKVCGDSPIIRASEQLFIELNQLEPSIRAWSDKASAGWAGGARAVLRAWLKETLRPRAVTRDLKWGVPVPNYPDKVFYVWFDAPLGYMSITQSATKDYEKWWRPDKECDVKLYQFMAKDNVPFHALMFPAALLGVNEGHLLVHHIYSTEYLNYEEGKFSKSRGVGVFGTDAQDTGIPADVWRFYLTSIRPESSDSSFSWAELGTKNNSELLNNLGNFCHRSLSFCYNSFKGAVPDVNPGTEDYELMALVNRELIAYVTEMSQGRLRFALRRVLSISRLGNQRMQSAQPWILLKGTDEDKIRGATTIGLCCQIAALLCAVLSPYMPVTARQLAKQLNVDMGTLRINPDKPSLLQYLPRGHVINKPEPLFSKLEPDALEALRTKYAGTQSEREGKVREGEREREREREIMFTYIALKNEAASVAALEEAIAKQGEKVRQLKASTKDKSVWQPEVNILLDLKKQLTAAQAQAKSAPKPSAAAGTLSVAQLEDAIAKQGEKVRQLKASTKDKSVWTPEVNILLDLKKQLSAAQAQAKTQTAPAPVQGSSIAQLEEAVAKQGEKVRQLKASTKDKAVWAPEVNILLDLKKQLTAAQAQAKSSAPAAAAAVNGASAADLEAAIAKQGDKVRQLKASTKDKSVWQPEVNVLLDLKKQLAALQVK</sequence>
<dbReference type="NCBIfam" id="TIGR00398">
    <property type="entry name" value="metG"/>
    <property type="match status" value="1"/>
</dbReference>
<dbReference type="InterPro" id="IPR036282">
    <property type="entry name" value="Glutathione-S-Trfase_C_sf"/>
</dbReference>
<evidence type="ECO:0000256" key="3">
    <source>
        <dbReference type="ARBA" id="ARBA00012838"/>
    </source>
</evidence>
<evidence type="ECO:0000313" key="16">
    <source>
        <dbReference type="EMBL" id="KAG7312858.1"/>
    </source>
</evidence>
<protein>
    <recommendedName>
        <fullName evidence="4">Methionine--tRNA ligase, cytoplasmic</fullName>
        <ecNumber evidence="3">6.1.1.10</ecNumber>
    </recommendedName>
    <alternativeName>
        <fullName evidence="11">Methionyl-tRNA synthetase</fullName>
    </alternativeName>
</protein>
<dbReference type="PROSITE" id="PS00178">
    <property type="entry name" value="AA_TRNA_LIGASE_I"/>
    <property type="match status" value="1"/>
</dbReference>
<evidence type="ECO:0000256" key="5">
    <source>
        <dbReference type="ARBA" id="ARBA00022598"/>
    </source>
</evidence>
<dbReference type="Pfam" id="PF14497">
    <property type="entry name" value="GST_C_3"/>
    <property type="match status" value="1"/>
</dbReference>
<keyword evidence="6 13" id="KW-0547">Nucleotide-binding</keyword>
<evidence type="ECO:0000256" key="8">
    <source>
        <dbReference type="ARBA" id="ARBA00022884"/>
    </source>
</evidence>
<feature type="domain" description="GST C-terminal" evidence="14">
    <location>
        <begin position="70"/>
        <end position="189"/>
    </location>
</feature>
<dbReference type="Gene3D" id="2.20.28.20">
    <property type="entry name" value="Methionyl-tRNA synthetase, Zn-domain"/>
    <property type="match status" value="1"/>
</dbReference>
<dbReference type="PRINTS" id="PR01041">
    <property type="entry name" value="TRNASYNTHMET"/>
</dbReference>
<keyword evidence="8" id="KW-0694">RNA-binding</keyword>
<dbReference type="CDD" id="cd00939">
    <property type="entry name" value="MetRS_RNA"/>
    <property type="match status" value="4"/>
</dbReference>
<feature type="domain" description="WHEP-TRS" evidence="15">
    <location>
        <begin position="971"/>
        <end position="1027"/>
    </location>
</feature>
<dbReference type="Pfam" id="PF18485">
    <property type="entry name" value="GST_N_5"/>
    <property type="match status" value="1"/>
</dbReference>
<dbReference type="Pfam" id="PF00458">
    <property type="entry name" value="WHEP-TRS"/>
    <property type="match status" value="4"/>
</dbReference>
<evidence type="ECO:0000256" key="6">
    <source>
        <dbReference type="ARBA" id="ARBA00022741"/>
    </source>
</evidence>
<dbReference type="CDD" id="cd07957">
    <property type="entry name" value="Anticodon_Ia_Met"/>
    <property type="match status" value="1"/>
</dbReference>
<dbReference type="SUPFAM" id="SSF57770">
    <property type="entry name" value="Methionyl-tRNA synthetase (MetRS), Zn-domain"/>
    <property type="match status" value="1"/>
</dbReference>
<keyword evidence="7 13" id="KW-0067">ATP-binding</keyword>
<feature type="domain" description="WHEP-TRS" evidence="15">
    <location>
        <begin position="1035"/>
        <end position="1083"/>
    </location>
</feature>
<dbReference type="SUPFAM" id="SSF47616">
    <property type="entry name" value="GST C-terminal domain-like"/>
    <property type="match status" value="1"/>
</dbReference>
<dbReference type="InterPro" id="IPR029038">
    <property type="entry name" value="MetRS_Zn"/>
</dbReference>
<dbReference type="InterPro" id="IPR009080">
    <property type="entry name" value="tRNAsynth_Ia_anticodon-bd"/>
</dbReference>
<dbReference type="InterPro" id="IPR009068">
    <property type="entry name" value="uS15_NS1_RNA-bd_sf"/>
</dbReference>
<feature type="domain" description="WHEP-TRS" evidence="15">
    <location>
        <begin position="909"/>
        <end position="965"/>
    </location>
</feature>
<dbReference type="SMART" id="SM00991">
    <property type="entry name" value="WHEP-TRS"/>
    <property type="match status" value="4"/>
</dbReference>
<dbReference type="InterPro" id="IPR014758">
    <property type="entry name" value="Met-tRNA_synth"/>
</dbReference>
<dbReference type="SUPFAM" id="SSF47060">
    <property type="entry name" value="S15/NS1 RNA-binding domain"/>
    <property type="match status" value="4"/>
</dbReference>
<dbReference type="InterPro" id="IPR010987">
    <property type="entry name" value="Glutathione-S-Trfase_C-like"/>
</dbReference>
<dbReference type="EC" id="6.1.1.10" evidence="3"/>
<keyword evidence="5 13" id="KW-0436">Ligase</keyword>
<dbReference type="InterPro" id="IPR004046">
    <property type="entry name" value="GST_C"/>
</dbReference>
<evidence type="ECO:0000259" key="14">
    <source>
        <dbReference type="PROSITE" id="PS50405"/>
    </source>
</evidence>
<dbReference type="Proteomes" id="UP000823941">
    <property type="component" value="Chromosome 2"/>
</dbReference>